<dbReference type="Proteomes" id="UP000183832">
    <property type="component" value="Unassembled WGS sequence"/>
</dbReference>
<organism evidence="1 2">
    <name type="scientific">Clunio marinus</name>
    <dbReference type="NCBI Taxonomy" id="568069"/>
    <lineage>
        <taxon>Eukaryota</taxon>
        <taxon>Metazoa</taxon>
        <taxon>Ecdysozoa</taxon>
        <taxon>Arthropoda</taxon>
        <taxon>Hexapoda</taxon>
        <taxon>Insecta</taxon>
        <taxon>Pterygota</taxon>
        <taxon>Neoptera</taxon>
        <taxon>Endopterygota</taxon>
        <taxon>Diptera</taxon>
        <taxon>Nematocera</taxon>
        <taxon>Chironomoidea</taxon>
        <taxon>Chironomidae</taxon>
        <taxon>Clunio</taxon>
    </lineage>
</organism>
<keyword evidence="2" id="KW-1185">Reference proteome</keyword>
<dbReference type="AlphaFoldDB" id="A0A1J1HKP5"/>
<dbReference type="EMBL" id="CVRI01000009">
    <property type="protein sequence ID" value="CRK88631.1"/>
    <property type="molecule type" value="Genomic_DNA"/>
</dbReference>
<reference evidence="1 2" key="1">
    <citation type="submission" date="2015-04" db="EMBL/GenBank/DDBJ databases">
        <authorList>
            <person name="Syromyatnikov M.Y."/>
            <person name="Popov V.N."/>
        </authorList>
    </citation>
    <scope>NUCLEOTIDE SEQUENCE [LARGE SCALE GENOMIC DNA]</scope>
</reference>
<evidence type="ECO:0000313" key="2">
    <source>
        <dbReference type="Proteomes" id="UP000183832"/>
    </source>
</evidence>
<proteinExistence type="predicted"/>
<evidence type="ECO:0000313" key="1">
    <source>
        <dbReference type="EMBL" id="CRK88631.1"/>
    </source>
</evidence>
<protein>
    <submittedName>
        <fullName evidence="1">CLUMA_CG002430, isoform A</fullName>
    </submittedName>
</protein>
<accession>A0A1J1HKP5</accession>
<sequence length="70" mass="8393">MWCYNPLSNTQFFFFNHESFADGFLKTDISLCHMRATNQREIVIEQNPTRLSQHRFGNLKHDLSNTLWMN</sequence>
<name>A0A1J1HKP5_9DIPT</name>
<gene>
    <name evidence="1" type="ORF">CLUMA_CG002430</name>
</gene>